<dbReference type="KEGG" id="cput:CONPUDRAFT_162079"/>
<dbReference type="Proteomes" id="UP000053558">
    <property type="component" value="Unassembled WGS sequence"/>
</dbReference>
<dbReference type="EMBL" id="JH711574">
    <property type="protein sequence ID" value="EIW84730.1"/>
    <property type="molecule type" value="Genomic_DNA"/>
</dbReference>
<reference evidence="3" key="1">
    <citation type="journal article" date="2012" name="Science">
        <title>The Paleozoic origin of enzymatic lignin decomposition reconstructed from 31 fungal genomes.</title>
        <authorList>
            <person name="Floudas D."/>
            <person name="Binder M."/>
            <person name="Riley R."/>
            <person name="Barry K."/>
            <person name="Blanchette R.A."/>
            <person name="Henrissat B."/>
            <person name="Martinez A.T."/>
            <person name="Otillar R."/>
            <person name="Spatafora J.W."/>
            <person name="Yadav J.S."/>
            <person name="Aerts A."/>
            <person name="Benoit I."/>
            <person name="Boyd A."/>
            <person name="Carlson A."/>
            <person name="Copeland A."/>
            <person name="Coutinho P.M."/>
            <person name="de Vries R.P."/>
            <person name="Ferreira P."/>
            <person name="Findley K."/>
            <person name="Foster B."/>
            <person name="Gaskell J."/>
            <person name="Glotzer D."/>
            <person name="Gorecki P."/>
            <person name="Heitman J."/>
            <person name="Hesse C."/>
            <person name="Hori C."/>
            <person name="Igarashi K."/>
            <person name="Jurgens J.A."/>
            <person name="Kallen N."/>
            <person name="Kersten P."/>
            <person name="Kohler A."/>
            <person name="Kuees U."/>
            <person name="Kumar T.K.A."/>
            <person name="Kuo A."/>
            <person name="LaButti K."/>
            <person name="Larrondo L.F."/>
            <person name="Lindquist E."/>
            <person name="Ling A."/>
            <person name="Lombard V."/>
            <person name="Lucas S."/>
            <person name="Lundell T."/>
            <person name="Martin R."/>
            <person name="McLaughlin D.J."/>
            <person name="Morgenstern I."/>
            <person name="Morin E."/>
            <person name="Murat C."/>
            <person name="Nagy L.G."/>
            <person name="Nolan M."/>
            <person name="Ohm R.A."/>
            <person name="Patyshakuliyeva A."/>
            <person name="Rokas A."/>
            <person name="Ruiz-Duenas F.J."/>
            <person name="Sabat G."/>
            <person name="Salamov A."/>
            <person name="Samejima M."/>
            <person name="Schmutz J."/>
            <person name="Slot J.C."/>
            <person name="St John F."/>
            <person name="Stenlid J."/>
            <person name="Sun H."/>
            <person name="Sun S."/>
            <person name="Syed K."/>
            <person name="Tsang A."/>
            <person name="Wiebenga A."/>
            <person name="Young D."/>
            <person name="Pisabarro A."/>
            <person name="Eastwood D.C."/>
            <person name="Martin F."/>
            <person name="Cullen D."/>
            <person name="Grigoriev I.V."/>
            <person name="Hibbett D.S."/>
        </authorList>
    </citation>
    <scope>NUCLEOTIDE SEQUENCE [LARGE SCALE GENOMIC DNA]</scope>
    <source>
        <strain evidence="3">RWD-64-598 SS2</strain>
    </source>
</reference>
<dbReference type="GeneID" id="19204662"/>
<name>A0A5M3N013_CONPW</name>
<organism evidence="2 3">
    <name type="scientific">Coniophora puteana (strain RWD-64-598)</name>
    <name type="common">Brown rot fungus</name>
    <dbReference type="NCBI Taxonomy" id="741705"/>
    <lineage>
        <taxon>Eukaryota</taxon>
        <taxon>Fungi</taxon>
        <taxon>Dikarya</taxon>
        <taxon>Basidiomycota</taxon>
        <taxon>Agaricomycotina</taxon>
        <taxon>Agaricomycetes</taxon>
        <taxon>Agaricomycetidae</taxon>
        <taxon>Boletales</taxon>
        <taxon>Coniophorineae</taxon>
        <taxon>Coniophoraceae</taxon>
        <taxon>Coniophora</taxon>
    </lineage>
</organism>
<dbReference type="OrthoDB" id="2683234at2759"/>
<evidence type="ECO:0000313" key="3">
    <source>
        <dbReference type="Proteomes" id="UP000053558"/>
    </source>
</evidence>
<accession>A0A5M3N013</accession>
<keyword evidence="3" id="KW-1185">Reference proteome</keyword>
<evidence type="ECO:0000256" key="1">
    <source>
        <dbReference type="SAM" id="MobiDB-lite"/>
    </source>
</evidence>
<feature type="compositionally biased region" description="Low complexity" evidence="1">
    <location>
        <begin position="106"/>
        <end position="133"/>
    </location>
</feature>
<gene>
    <name evidence="2" type="ORF">CONPUDRAFT_162079</name>
</gene>
<evidence type="ECO:0000313" key="2">
    <source>
        <dbReference type="EMBL" id="EIW84730.1"/>
    </source>
</evidence>
<comment type="caution">
    <text evidence="2">The sequence shown here is derived from an EMBL/GenBank/DDBJ whole genome shotgun (WGS) entry which is preliminary data.</text>
</comment>
<dbReference type="RefSeq" id="XP_007764438.1">
    <property type="nucleotide sequence ID" value="XM_007766248.1"/>
</dbReference>
<feature type="region of interest" description="Disordered" evidence="1">
    <location>
        <begin position="106"/>
        <end position="147"/>
    </location>
</feature>
<sequence length="766" mass="83393">MLESGLGRLSKLHDFKERIQVFRDHLVTLGLLDEDTRSELVDQETGTCHFCDANLTQCPLCRAVTCPSSSSSCPVSQVAPGPMVRCVYHPTTRCCSSCLHRRDSGSSTSAGPSSWPSSSPTVTSPSSSPVRGTVAGGPPSRQSLSTCPECHSVCCATDMMWCIGHPGAAGHANPRPAACGMCYARKPDVRERVRLCVNDGCWSNEDRYRKAVAALCVCADCAHAGPGSAESTSNVGPCECVCGRTWLCGTCSDDPDVWAGHFSTCPRCKQLTCLVHKACGGAVPCEGCRRPRLCDDCIEVEADDESEVRGSSDEAPARMTDLCGSKSYISPVTADDVEVTYVFSGLLDTWRDVDKDLAEHLGRETADRGKVIAAGAEFLYGVAMLTDFIVDLGVLKLALTSIQPIDNHDDRLDVTMRVSNDEVADDASYDEGTQLWCVVTMFPQSEILDDSHCANAPTVPEFIGVLRNTPELQVLELYNALSSSGVLPSSWDQAPLVSLPALRKLYIYDGFDLFADLVSQLDFPTDTYVMTRTGITAFLDSTFSAGLSDTFPLVPPHIFCPVQSSTYSLTISIHPLTLGLTLEHQGEAAYDDVSHQGSRPWPCRFDGNFGYFSDDGEDDLRKFIIPLCIALPLHHIRTLRLDVKAVFPLGKIPWRDLFAHTTQLRVLATQLPDTHLHHLFGALASKSSSTPAAVQHLDELHILGYRGRSRFGGFTPRLEVTGFLDTLRERAQNGLYLKRIVLGADTDTSNAYVDELRKAVGEVALY</sequence>
<proteinExistence type="predicted"/>
<protein>
    <submittedName>
        <fullName evidence="2">Uncharacterized protein</fullName>
    </submittedName>
</protein>
<dbReference type="AlphaFoldDB" id="A0A5M3N013"/>